<feature type="region of interest" description="Disordered" evidence="1">
    <location>
        <begin position="45"/>
        <end position="87"/>
    </location>
</feature>
<dbReference type="EMBL" id="JASOOE010000001">
    <property type="protein sequence ID" value="MDK7186370.1"/>
    <property type="molecule type" value="Genomic_DNA"/>
</dbReference>
<dbReference type="Proteomes" id="UP001229251">
    <property type="component" value="Unassembled WGS sequence"/>
</dbReference>
<evidence type="ECO:0000313" key="3">
    <source>
        <dbReference type="EMBL" id="MDK7186370.1"/>
    </source>
</evidence>
<evidence type="ECO:0000256" key="1">
    <source>
        <dbReference type="SAM" id="MobiDB-lite"/>
    </source>
</evidence>
<keyword evidence="2" id="KW-1133">Transmembrane helix</keyword>
<gene>
    <name evidence="3" type="ORF">QP433_00060</name>
</gene>
<dbReference type="AlphaFoldDB" id="A0AAJ1Q2P2"/>
<accession>A0AAJ1Q2P2</accession>
<keyword evidence="2" id="KW-0472">Membrane</keyword>
<organism evidence="3 4">
    <name type="scientific">Facklamia hominis</name>
    <dbReference type="NCBI Taxonomy" id="178214"/>
    <lineage>
        <taxon>Bacteria</taxon>
        <taxon>Bacillati</taxon>
        <taxon>Bacillota</taxon>
        <taxon>Bacilli</taxon>
        <taxon>Lactobacillales</taxon>
        <taxon>Aerococcaceae</taxon>
        <taxon>Facklamia</taxon>
    </lineage>
</organism>
<dbReference type="RefSeq" id="WP_006907624.1">
    <property type="nucleotide sequence ID" value="NZ_JASOOE010000001.1"/>
</dbReference>
<evidence type="ECO:0000256" key="2">
    <source>
        <dbReference type="SAM" id="Phobius"/>
    </source>
</evidence>
<feature type="compositionally biased region" description="Polar residues" evidence="1">
    <location>
        <begin position="45"/>
        <end position="74"/>
    </location>
</feature>
<evidence type="ECO:0000313" key="4">
    <source>
        <dbReference type="Proteomes" id="UP001229251"/>
    </source>
</evidence>
<sequence>MKPEPKSNASYGPNKRVVWPLLAIILFSLGMLLWLNRQQEANSELETIPSQESRSVTSDPSSQDPKGRVSNSHTESSLEEEDESDNLAEQYAKLPKAETYSSIEYHENQIHDPHVRRAFEVVIERLKAEGKYYSSVDYELTVFPTLDENISNLSVDERYADRTVHRGHYRFDYRGKKVTRY</sequence>
<comment type="caution">
    <text evidence="3">The sequence shown here is derived from an EMBL/GenBank/DDBJ whole genome shotgun (WGS) entry which is preliminary data.</text>
</comment>
<name>A0AAJ1Q2P2_9LACT</name>
<reference evidence="3" key="1">
    <citation type="submission" date="2023-05" db="EMBL/GenBank/DDBJ databases">
        <title>Cataloging the Phylogenetic Diversity of Human Bladder Bacteria.</title>
        <authorList>
            <person name="Du J."/>
        </authorList>
    </citation>
    <scope>NUCLEOTIDE SEQUENCE</scope>
    <source>
        <strain evidence="3">UMB1231</strain>
    </source>
</reference>
<proteinExistence type="predicted"/>
<protein>
    <submittedName>
        <fullName evidence="3">Uncharacterized protein</fullName>
    </submittedName>
</protein>
<feature type="transmembrane region" description="Helical" evidence="2">
    <location>
        <begin position="17"/>
        <end position="35"/>
    </location>
</feature>
<keyword evidence="2" id="KW-0812">Transmembrane</keyword>
<feature type="compositionally biased region" description="Acidic residues" evidence="1">
    <location>
        <begin position="77"/>
        <end position="86"/>
    </location>
</feature>